<dbReference type="RefSeq" id="WP_155268235.1">
    <property type="nucleotide sequence ID" value="NZ_JNHM01000002.1"/>
</dbReference>
<sequence>MMQKGFFIFAFRDQETIMKVWLLFIFGIVPIISQAQNRMISGEVTDKEYNPIEFVTISLLSANDSSLIAGTITNEKGKFTLSCEKKRITLSAHLI</sequence>
<dbReference type="InterPro" id="IPR008969">
    <property type="entry name" value="CarboxyPept-like_regulatory"/>
</dbReference>
<proteinExistence type="predicted"/>
<evidence type="ECO:0000313" key="1">
    <source>
        <dbReference type="EMBL" id="KDS56789.1"/>
    </source>
</evidence>
<dbReference type="Gene3D" id="2.60.40.1120">
    <property type="entry name" value="Carboxypeptidase-like, regulatory domain"/>
    <property type="match status" value="1"/>
</dbReference>
<comment type="caution">
    <text evidence="1">The sequence shown here is derived from an EMBL/GenBank/DDBJ whole genome shotgun (WGS) entry which is preliminary data.</text>
</comment>
<protein>
    <submittedName>
        <fullName evidence="1">Cna B-type domain protein</fullName>
    </submittedName>
</protein>
<reference evidence="1 2" key="1">
    <citation type="submission" date="2014-04" db="EMBL/GenBank/DDBJ databases">
        <authorList>
            <person name="Sears C."/>
            <person name="Carroll K."/>
            <person name="Sack B.R."/>
            <person name="Qadri F."/>
            <person name="Myers L.L."/>
            <person name="Chung G.-T."/>
            <person name="Escheverria P."/>
            <person name="Fraser C.M."/>
            <person name="Sadzewicz L."/>
            <person name="Shefchek K.A."/>
            <person name="Tallon L."/>
            <person name="Das S.P."/>
            <person name="Daugherty S."/>
            <person name="Mongodin E.F."/>
        </authorList>
    </citation>
    <scope>NUCLEOTIDE SEQUENCE [LARGE SCALE GENOMIC DNA]</scope>
    <source>
        <strain evidence="1 2">3975 RP4</strain>
    </source>
</reference>
<evidence type="ECO:0000313" key="2">
    <source>
        <dbReference type="Proteomes" id="UP000027661"/>
    </source>
</evidence>
<name>A0A069SNF6_PHOVU</name>
<dbReference type="SUPFAM" id="SSF49464">
    <property type="entry name" value="Carboxypeptidase regulatory domain-like"/>
    <property type="match status" value="1"/>
</dbReference>
<dbReference type="PATRIC" id="fig|1339352.3.peg.21"/>
<dbReference type="EMBL" id="JNHM01000002">
    <property type="protein sequence ID" value="KDS56789.1"/>
    <property type="molecule type" value="Genomic_DNA"/>
</dbReference>
<organism evidence="1 2">
    <name type="scientific">Phocaeicola vulgatus str. 3975 RP4</name>
    <dbReference type="NCBI Taxonomy" id="1339352"/>
    <lineage>
        <taxon>Bacteria</taxon>
        <taxon>Pseudomonadati</taxon>
        <taxon>Bacteroidota</taxon>
        <taxon>Bacteroidia</taxon>
        <taxon>Bacteroidales</taxon>
        <taxon>Bacteroidaceae</taxon>
        <taxon>Phocaeicola</taxon>
    </lineage>
</organism>
<gene>
    <name evidence="1" type="ORF">M099_0023</name>
</gene>
<dbReference type="AlphaFoldDB" id="A0A069SNF6"/>
<dbReference type="Proteomes" id="UP000027661">
    <property type="component" value="Unassembled WGS sequence"/>
</dbReference>
<accession>A0A069SNF6</accession>